<reference evidence="4 5" key="1">
    <citation type="submission" date="2019-02" db="EMBL/GenBank/DDBJ databases">
        <title>Genome sequencing of the rare red list fungi Antrodiella citrinella (Flaviporus citrinellus).</title>
        <authorList>
            <person name="Buettner E."/>
            <person name="Kellner H."/>
        </authorList>
    </citation>
    <scope>NUCLEOTIDE SEQUENCE [LARGE SCALE GENOMIC DNA]</scope>
    <source>
        <strain evidence="4 5">DSM 108506</strain>
    </source>
</reference>
<dbReference type="PRINTS" id="PR00412">
    <property type="entry name" value="EPOXHYDRLASE"/>
</dbReference>
<protein>
    <recommendedName>
        <fullName evidence="3">AB hydrolase-1 domain-containing protein</fullName>
    </recommendedName>
</protein>
<evidence type="ECO:0000256" key="2">
    <source>
        <dbReference type="ARBA" id="ARBA00038334"/>
    </source>
</evidence>
<gene>
    <name evidence="4" type="ORF">EUX98_g1520</name>
</gene>
<sequence length="343" mass="39151">MAEVYPPTSKDIVVSRGLKYRYHYAPPTTPGKVTFLFLHGFPSTGRDWRKVSIPLEKLGYGIFIPDMLGYGGTDKPTDPAEYRMKLIAKDVVDLLDEENIEKVVVVGHDWGSWVTARLANYFHERFHGFAFLAVPYSIPDPSSTMEQTNAFVKSQLGYEPYGYWQFFNEDDADRVLLDHLDSTLGIVYAKDTRKVWREIVCPKDALKASVLADYKPEDGVALFITEEDLKLCAETFREHGFRGPLCWYKAEVREIHKLDEATITLDRYFPPTSTPLFFGAALHDVICAPQIGKFMFGLEQFKNHNITIKDFEGDHWLILSHGQEIARELDSWVSDVVVPTIKA</sequence>
<comment type="caution">
    <text evidence="4">The sequence shown here is derived from an EMBL/GenBank/DDBJ whole genome shotgun (WGS) entry which is preliminary data.</text>
</comment>
<dbReference type="InterPro" id="IPR029058">
    <property type="entry name" value="AB_hydrolase_fold"/>
</dbReference>
<evidence type="ECO:0000259" key="3">
    <source>
        <dbReference type="Pfam" id="PF00561"/>
    </source>
</evidence>
<keyword evidence="1" id="KW-0378">Hydrolase</keyword>
<evidence type="ECO:0000256" key="1">
    <source>
        <dbReference type="ARBA" id="ARBA00022801"/>
    </source>
</evidence>
<dbReference type="Gene3D" id="3.40.50.1820">
    <property type="entry name" value="alpha/beta hydrolase"/>
    <property type="match status" value="1"/>
</dbReference>
<evidence type="ECO:0000313" key="5">
    <source>
        <dbReference type="Proteomes" id="UP000308730"/>
    </source>
</evidence>
<feature type="domain" description="AB hydrolase-1" evidence="3">
    <location>
        <begin position="34"/>
        <end position="155"/>
    </location>
</feature>
<dbReference type="AlphaFoldDB" id="A0A4S4N3M3"/>
<name>A0A4S4N3M3_9APHY</name>
<dbReference type="Proteomes" id="UP000308730">
    <property type="component" value="Unassembled WGS sequence"/>
</dbReference>
<evidence type="ECO:0000313" key="4">
    <source>
        <dbReference type="EMBL" id="THH32677.1"/>
    </source>
</evidence>
<dbReference type="SUPFAM" id="SSF53474">
    <property type="entry name" value="alpha/beta-Hydrolases"/>
    <property type="match status" value="1"/>
</dbReference>
<dbReference type="Pfam" id="PF00561">
    <property type="entry name" value="Abhydrolase_1"/>
    <property type="match status" value="1"/>
</dbReference>
<organism evidence="4 5">
    <name type="scientific">Antrodiella citrinella</name>
    <dbReference type="NCBI Taxonomy" id="2447956"/>
    <lineage>
        <taxon>Eukaryota</taxon>
        <taxon>Fungi</taxon>
        <taxon>Dikarya</taxon>
        <taxon>Basidiomycota</taxon>
        <taxon>Agaricomycotina</taxon>
        <taxon>Agaricomycetes</taxon>
        <taxon>Polyporales</taxon>
        <taxon>Steccherinaceae</taxon>
        <taxon>Antrodiella</taxon>
    </lineage>
</organism>
<dbReference type="OrthoDB" id="408373at2759"/>
<dbReference type="InterPro" id="IPR000639">
    <property type="entry name" value="Epox_hydrolase-like"/>
</dbReference>
<keyword evidence="5" id="KW-1185">Reference proteome</keyword>
<accession>A0A4S4N3M3</accession>
<dbReference type="PANTHER" id="PTHR43329">
    <property type="entry name" value="EPOXIDE HYDROLASE"/>
    <property type="match status" value="1"/>
</dbReference>
<proteinExistence type="inferred from homology"/>
<comment type="similarity">
    <text evidence="2">Belongs to the AB hydrolase superfamily. Epoxide hydrolase family.</text>
</comment>
<dbReference type="EMBL" id="SGPM01000017">
    <property type="protein sequence ID" value="THH32677.1"/>
    <property type="molecule type" value="Genomic_DNA"/>
</dbReference>
<dbReference type="GO" id="GO:0016787">
    <property type="term" value="F:hydrolase activity"/>
    <property type="evidence" value="ECO:0007669"/>
    <property type="project" value="UniProtKB-KW"/>
</dbReference>
<dbReference type="InterPro" id="IPR000073">
    <property type="entry name" value="AB_hydrolase_1"/>
</dbReference>